<feature type="region of interest" description="Disordered" evidence="1">
    <location>
        <begin position="1"/>
        <end position="25"/>
    </location>
</feature>
<name>A0AAD7HVR8_9AGAR</name>
<comment type="caution">
    <text evidence="2">The sequence shown here is derived from an EMBL/GenBank/DDBJ whole genome shotgun (WGS) entry which is preliminary data.</text>
</comment>
<reference evidence="2" key="1">
    <citation type="submission" date="2023-03" db="EMBL/GenBank/DDBJ databases">
        <title>Massive genome expansion in bonnet fungi (Mycena s.s.) driven by repeated elements and novel gene families across ecological guilds.</title>
        <authorList>
            <consortium name="Lawrence Berkeley National Laboratory"/>
            <person name="Harder C.B."/>
            <person name="Miyauchi S."/>
            <person name="Viragh M."/>
            <person name="Kuo A."/>
            <person name="Thoen E."/>
            <person name="Andreopoulos B."/>
            <person name="Lu D."/>
            <person name="Skrede I."/>
            <person name="Drula E."/>
            <person name="Henrissat B."/>
            <person name="Morin E."/>
            <person name="Kohler A."/>
            <person name="Barry K."/>
            <person name="LaButti K."/>
            <person name="Morin E."/>
            <person name="Salamov A."/>
            <person name="Lipzen A."/>
            <person name="Mereny Z."/>
            <person name="Hegedus B."/>
            <person name="Baldrian P."/>
            <person name="Stursova M."/>
            <person name="Weitz H."/>
            <person name="Taylor A."/>
            <person name="Grigoriev I.V."/>
            <person name="Nagy L.G."/>
            <person name="Martin F."/>
            <person name="Kauserud H."/>
        </authorList>
    </citation>
    <scope>NUCLEOTIDE SEQUENCE</scope>
    <source>
        <strain evidence="2">CBHHK182m</strain>
    </source>
</reference>
<evidence type="ECO:0000313" key="3">
    <source>
        <dbReference type="Proteomes" id="UP001215598"/>
    </source>
</evidence>
<evidence type="ECO:0000256" key="1">
    <source>
        <dbReference type="SAM" id="MobiDB-lite"/>
    </source>
</evidence>
<keyword evidence="3" id="KW-1185">Reference proteome</keyword>
<evidence type="ECO:0000313" key="2">
    <source>
        <dbReference type="EMBL" id="KAJ7728726.1"/>
    </source>
</evidence>
<gene>
    <name evidence="2" type="ORF">B0H16DRAFT_1470322</name>
</gene>
<protein>
    <submittedName>
        <fullName evidence="2">Uncharacterized protein</fullName>
    </submittedName>
</protein>
<organism evidence="2 3">
    <name type="scientific">Mycena metata</name>
    <dbReference type="NCBI Taxonomy" id="1033252"/>
    <lineage>
        <taxon>Eukaryota</taxon>
        <taxon>Fungi</taxon>
        <taxon>Dikarya</taxon>
        <taxon>Basidiomycota</taxon>
        <taxon>Agaricomycotina</taxon>
        <taxon>Agaricomycetes</taxon>
        <taxon>Agaricomycetidae</taxon>
        <taxon>Agaricales</taxon>
        <taxon>Marasmiineae</taxon>
        <taxon>Mycenaceae</taxon>
        <taxon>Mycena</taxon>
    </lineage>
</organism>
<dbReference type="EMBL" id="JARKIB010000170">
    <property type="protein sequence ID" value="KAJ7728726.1"/>
    <property type="molecule type" value="Genomic_DNA"/>
</dbReference>
<sequence>MPRTETIRSTRHGSALTGLSGPRRSASRPCDAQLVFGCPIALLVWPQKSDSSSKMSKSRRYYQALGPHPGAWWHCTWNTPLRVRGRGDTILLADSRVNDHKDFEIHAPHMMSSDVPTSSTPRYTFDSLARCTNNSPEDQLLDFDTQITLMVWLKDAEEPLYATVYPHDDRRVRLADNEADLEMVGLQKENVTRLRRYRCQDSVGHWIDCAWDTPLLVSDPGDALILSAPNVTQFKHFSVHEPHLIQL</sequence>
<dbReference type="Proteomes" id="UP001215598">
    <property type="component" value="Unassembled WGS sequence"/>
</dbReference>
<accession>A0AAD7HVR8</accession>
<dbReference type="AlphaFoldDB" id="A0AAD7HVR8"/>
<proteinExistence type="predicted"/>